<accession>W4VMT4</accession>
<evidence type="ECO:0000313" key="1">
    <source>
        <dbReference type="EMBL" id="GAE94436.1"/>
    </source>
</evidence>
<dbReference type="AlphaFoldDB" id="W4VMT4"/>
<comment type="caution">
    <text evidence="1">The sequence shown here is derived from an EMBL/GenBank/DDBJ whole genome shotgun (WGS) entry which is preliminary data.</text>
</comment>
<reference evidence="1 2" key="1">
    <citation type="journal article" date="2014" name="Genome Announc.">
        <title>Draft Genome Sequence of the Boron-Tolerant and Moderately Halotolerant Bacterium Gracilibacillus boraciitolerans JCM 21714T.</title>
        <authorList>
            <person name="Ahmed I."/>
            <person name="Oshima K."/>
            <person name="Suda W."/>
            <person name="Kitamura K."/>
            <person name="Iida T."/>
            <person name="Ohmori Y."/>
            <person name="Fujiwara T."/>
            <person name="Hattori M."/>
            <person name="Ohkuma M."/>
        </authorList>
    </citation>
    <scope>NUCLEOTIDE SEQUENCE [LARGE SCALE GENOMIC DNA]</scope>
    <source>
        <strain evidence="1 2">JCM 21714</strain>
    </source>
</reference>
<proteinExistence type="predicted"/>
<name>W4VMT4_9BACI</name>
<dbReference type="EMBL" id="BAVS01000024">
    <property type="protein sequence ID" value="GAE94436.1"/>
    <property type="molecule type" value="Genomic_DNA"/>
</dbReference>
<dbReference type="InterPro" id="IPR011322">
    <property type="entry name" value="N-reg_PII-like_a/b"/>
</dbReference>
<gene>
    <name evidence="1" type="ORF">JCM21714_3592</name>
</gene>
<protein>
    <submittedName>
        <fullName evidence="1">Nitrogen regulatory protein P-II</fullName>
    </submittedName>
</protein>
<dbReference type="STRING" id="1298598.JCM21714_3592"/>
<dbReference type="InterPro" id="IPR015867">
    <property type="entry name" value="N-reg_PII/ATP_PRibTrfase_C"/>
</dbReference>
<dbReference type="RefSeq" id="WP_235182855.1">
    <property type="nucleotide sequence ID" value="NZ_BAVS01000024.1"/>
</dbReference>
<sequence length="131" mass="14692">MTSQEKIPHFELIHVIVKDGLGSKILKEAKKCGVSGGTLCIGRGTISNKILKLLAITDMKKEIVMMISNRKTTTKTLEHLNKVFHFEKPNHGIVFTTSLTSLMGTRSCQIDDDDERGGWKNHVPEYYGCCR</sequence>
<dbReference type="Proteomes" id="UP000019102">
    <property type="component" value="Unassembled WGS sequence"/>
</dbReference>
<dbReference type="Gene3D" id="3.30.70.120">
    <property type="match status" value="1"/>
</dbReference>
<organism evidence="1 2">
    <name type="scientific">Gracilibacillus boraciitolerans JCM 21714</name>
    <dbReference type="NCBI Taxonomy" id="1298598"/>
    <lineage>
        <taxon>Bacteria</taxon>
        <taxon>Bacillati</taxon>
        <taxon>Bacillota</taxon>
        <taxon>Bacilli</taxon>
        <taxon>Bacillales</taxon>
        <taxon>Bacillaceae</taxon>
        <taxon>Gracilibacillus</taxon>
    </lineage>
</organism>
<dbReference type="SUPFAM" id="SSF54913">
    <property type="entry name" value="GlnB-like"/>
    <property type="match status" value="1"/>
</dbReference>
<evidence type="ECO:0000313" key="2">
    <source>
        <dbReference type="Proteomes" id="UP000019102"/>
    </source>
</evidence>
<keyword evidence="2" id="KW-1185">Reference proteome</keyword>
<dbReference type="eggNOG" id="COG0347">
    <property type="taxonomic scope" value="Bacteria"/>
</dbReference>